<keyword evidence="3" id="KW-0479">Metal-binding</keyword>
<gene>
    <name evidence="8" type="ORF">DEW08_29935</name>
</gene>
<dbReference type="AlphaFoldDB" id="A0A2S2D0F0"/>
<feature type="domain" description="B12-binding" evidence="6">
    <location>
        <begin position="1"/>
        <end position="173"/>
    </location>
</feature>
<dbReference type="InterPro" id="IPR023404">
    <property type="entry name" value="rSAM_horseshoe"/>
</dbReference>
<dbReference type="Proteomes" id="UP000245629">
    <property type="component" value="Plasmid unnamed4"/>
</dbReference>
<keyword evidence="2" id="KW-0949">S-adenosyl-L-methionine</keyword>
<dbReference type="SFLD" id="SFLDG01082">
    <property type="entry name" value="B12-binding_domain_containing"/>
    <property type="match status" value="1"/>
</dbReference>
<dbReference type="InterPro" id="IPR006638">
    <property type="entry name" value="Elp3/MiaA/NifB-like_rSAM"/>
</dbReference>
<dbReference type="PANTHER" id="PTHR43409">
    <property type="entry name" value="ANAEROBIC MAGNESIUM-PROTOPORPHYRIN IX MONOMETHYL ESTER CYCLASE-RELATED"/>
    <property type="match status" value="1"/>
</dbReference>
<keyword evidence="4" id="KW-0408">Iron</keyword>
<evidence type="ECO:0000256" key="4">
    <source>
        <dbReference type="ARBA" id="ARBA00023004"/>
    </source>
</evidence>
<dbReference type="GO" id="GO:0031419">
    <property type="term" value="F:cobalamin binding"/>
    <property type="evidence" value="ECO:0007669"/>
    <property type="project" value="InterPro"/>
</dbReference>
<feature type="domain" description="Radical SAM core" evidence="7">
    <location>
        <begin position="221"/>
        <end position="457"/>
    </location>
</feature>
<dbReference type="OrthoDB" id="9801424at2"/>
<dbReference type="Pfam" id="PF04055">
    <property type="entry name" value="Radical_SAM"/>
    <property type="match status" value="1"/>
</dbReference>
<protein>
    <submittedName>
        <fullName evidence="8">Uncharacterized protein</fullName>
    </submittedName>
</protein>
<dbReference type="PANTHER" id="PTHR43409:SF7">
    <property type="entry name" value="BLL1977 PROTEIN"/>
    <property type="match status" value="1"/>
</dbReference>
<evidence type="ECO:0000256" key="2">
    <source>
        <dbReference type="ARBA" id="ARBA00022691"/>
    </source>
</evidence>
<sequence length="495" mass="55501">MAKVLLVNPNRWGRGITTIWIASHAAVLRARGHEVRLFDATFYRNWAQNEIAYNTANRQYRPTGYDGSVTVCGEDVFEAVQRTLDAFDPDVVFWSALSSHIHGEGEYVNIQHGCTLMQERRTRALKVAGGLQPTAEPQAALHRFPAVDLLIAGESEFVLADLVDCVAAGASPATIPGLIRRSPDGEAVVHPRQPIIADLDAIPSYDYSLFDDQVFLRPYNGAVVRAVDYEMSRGCLYSCTYCVETVIQRYYGFERTTPRGALTGKGYLRCKSAERIAQEITDLHERYGITLFRCQDTNFLTIDRPVLARLADLMDAACLPVCLYIETRPEGINPSSAALLKRLRVDGVGMGVELATQSFREGSLNRFTDQDRIVAAFDLLRRHGIRRTAYNIIGLPGQDEDSILETIAFNRRLDPDNITVAFYSPFSGTKQQEKAAEESYFNDYEFDLDAQLRTLSRHDRLTAELLRFYKENFVRLVREGTDDLAALKHHAGLGG</sequence>
<geneLocation type="plasmid" evidence="8 9">
    <name>unnamed4</name>
</geneLocation>
<evidence type="ECO:0000313" key="9">
    <source>
        <dbReference type="Proteomes" id="UP000245629"/>
    </source>
</evidence>
<dbReference type="InterPro" id="IPR058240">
    <property type="entry name" value="rSAM_sf"/>
</dbReference>
<dbReference type="SMART" id="SM00729">
    <property type="entry name" value="Elp3"/>
    <property type="match status" value="1"/>
</dbReference>
<dbReference type="InterPro" id="IPR007197">
    <property type="entry name" value="rSAM"/>
</dbReference>
<dbReference type="EMBL" id="CP029359">
    <property type="protein sequence ID" value="AWK90236.1"/>
    <property type="molecule type" value="Genomic_DNA"/>
</dbReference>
<dbReference type="CDD" id="cd01335">
    <property type="entry name" value="Radical_SAM"/>
    <property type="match status" value="1"/>
</dbReference>
<dbReference type="Gene3D" id="3.40.50.280">
    <property type="entry name" value="Cobalamin-binding domain"/>
    <property type="match status" value="1"/>
</dbReference>
<name>A0A2S2D0F0_9PROT</name>
<organism evidence="8 9">
    <name type="scientific">Azospirillum thermophilum</name>
    <dbReference type="NCBI Taxonomy" id="2202148"/>
    <lineage>
        <taxon>Bacteria</taxon>
        <taxon>Pseudomonadati</taxon>
        <taxon>Pseudomonadota</taxon>
        <taxon>Alphaproteobacteria</taxon>
        <taxon>Rhodospirillales</taxon>
        <taxon>Azospirillaceae</taxon>
        <taxon>Azospirillum</taxon>
    </lineage>
</organism>
<evidence type="ECO:0000256" key="5">
    <source>
        <dbReference type="ARBA" id="ARBA00023014"/>
    </source>
</evidence>
<dbReference type="RefSeq" id="WP_109334347.1">
    <property type="nucleotide sequence ID" value="NZ_CP029359.1"/>
</dbReference>
<dbReference type="GO" id="GO:0051536">
    <property type="term" value="F:iron-sulfur cluster binding"/>
    <property type="evidence" value="ECO:0007669"/>
    <property type="project" value="UniProtKB-KW"/>
</dbReference>
<dbReference type="InterPro" id="IPR051198">
    <property type="entry name" value="BchE-like"/>
</dbReference>
<keyword evidence="5" id="KW-0411">Iron-sulfur</keyword>
<proteinExistence type="predicted"/>
<dbReference type="PROSITE" id="PS51332">
    <property type="entry name" value="B12_BINDING"/>
    <property type="match status" value="1"/>
</dbReference>
<dbReference type="GO" id="GO:0003824">
    <property type="term" value="F:catalytic activity"/>
    <property type="evidence" value="ECO:0007669"/>
    <property type="project" value="InterPro"/>
</dbReference>
<keyword evidence="9" id="KW-1185">Reference proteome</keyword>
<dbReference type="SUPFAM" id="SSF102114">
    <property type="entry name" value="Radical SAM enzymes"/>
    <property type="match status" value="1"/>
</dbReference>
<dbReference type="SFLD" id="SFLDS00029">
    <property type="entry name" value="Radical_SAM"/>
    <property type="match status" value="1"/>
</dbReference>
<dbReference type="Gene3D" id="3.80.30.20">
    <property type="entry name" value="tm_1862 like domain"/>
    <property type="match status" value="1"/>
</dbReference>
<evidence type="ECO:0000256" key="3">
    <source>
        <dbReference type="ARBA" id="ARBA00022723"/>
    </source>
</evidence>
<evidence type="ECO:0000259" key="6">
    <source>
        <dbReference type="PROSITE" id="PS51332"/>
    </source>
</evidence>
<dbReference type="KEGG" id="azz:DEW08_29935"/>
<evidence type="ECO:0000259" key="7">
    <source>
        <dbReference type="PROSITE" id="PS51918"/>
    </source>
</evidence>
<evidence type="ECO:0000313" key="8">
    <source>
        <dbReference type="EMBL" id="AWK90236.1"/>
    </source>
</evidence>
<dbReference type="PROSITE" id="PS51918">
    <property type="entry name" value="RADICAL_SAM"/>
    <property type="match status" value="1"/>
</dbReference>
<dbReference type="InterPro" id="IPR006158">
    <property type="entry name" value="Cobalamin-bd"/>
</dbReference>
<comment type="cofactor">
    <cofactor evidence="1">
        <name>[4Fe-4S] cluster</name>
        <dbReference type="ChEBI" id="CHEBI:49883"/>
    </cofactor>
</comment>
<accession>A0A2S2D0F0</accession>
<keyword evidence="8" id="KW-0614">Plasmid</keyword>
<evidence type="ECO:0000256" key="1">
    <source>
        <dbReference type="ARBA" id="ARBA00001966"/>
    </source>
</evidence>
<reference evidence="9" key="1">
    <citation type="submission" date="2018-05" db="EMBL/GenBank/DDBJ databases">
        <title>Azospirillum thermophila sp. nov., a novel isolated from hot spring.</title>
        <authorList>
            <person name="Zhao Z."/>
        </authorList>
    </citation>
    <scope>NUCLEOTIDE SEQUENCE [LARGE SCALE GENOMIC DNA]</scope>
    <source>
        <strain evidence="9">CFH 70021</strain>
        <plasmid evidence="9">unnamed4</plasmid>
    </source>
</reference>
<dbReference type="GO" id="GO:0046872">
    <property type="term" value="F:metal ion binding"/>
    <property type="evidence" value="ECO:0007669"/>
    <property type="project" value="UniProtKB-KW"/>
</dbReference>